<dbReference type="Gene3D" id="3.40.50.300">
    <property type="entry name" value="P-loop containing nucleotide triphosphate hydrolases"/>
    <property type="match status" value="1"/>
</dbReference>
<keyword evidence="3" id="KW-1185">Reference proteome</keyword>
<dbReference type="SUPFAM" id="SSF52540">
    <property type="entry name" value="P-loop containing nucleoside triphosphate hydrolases"/>
    <property type="match status" value="1"/>
</dbReference>
<dbReference type="RefSeq" id="WP_238301138.1">
    <property type="nucleotide sequence ID" value="NZ_BPQM01000011.1"/>
</dbReference>
<reference evidence="2" key="2">
    <citation type="submission" date="2021-08" db="EMBL/GenBank/DDBJ databases">
        <authorList>
            <person name="Tani A."/>
            <person name="Ola A."/>
            <person name="Ogura Y."/>
            <person name="Katsura K."/>
            <person name="Hayashi T."/>
        </authorList>
    </citation>
    <scope>NUCLEOTIDE SEQUENCE</scope>
    <source>
        <strain evidence="2">NBRC 103626</strain>
    </source>
</reference>
<evidence type="ECO:0008006" key="4">
    <source>
        <dbReference type="Google" id="ProtNLM"/>
    </source>
</evidence>
<name>A0AA37HKP9_9HYPH</name>
<protein>
    <recommendedName>
        <fullName evidence="4">AAA+ ATPase domain-containing protein</fullName>
    </recommendedName>
</protein>
<dbReference type="AlphaFoldDB" id="A0AA37HKP9"/>
<evidence type="ECO:0000313" key="2">
    <source>
        <dbReference type="EMBL" id="GJD77365.1"/>
    </source>
</evidence>
<gene>
    <name evidence="2" type="ORF">NBEOAGPD_0569</name>
</gene>
<proteinExistence type="predicted"/>
<organism evidence="2 3">
    <name type="scientific">Methylobacterium gregans</name>
    <dbReference type="NCBI Taxonomy" id="374424"/>
    <lineage>
        <taxon>Bacteria</taxon>
        <taxon>Pseudomonadati</taxon>
        <taxon>Pseudomonadota</taxon>
        <taxon>Alphaproteobacteria</taxon>
        <taxon>Hyphomicrobiales</taxon>
        <taxon>Methylobacteriaceae</taxon>
        <taxon>Methylobacterium</taxon>
    </lineage>
</organism>
<evidence type="ECO:0000256" key="1">
    <source>
        <dbReference type="SAM" id="MobiDB-lite"/>
    </source>
</evidence>
<feature type="region of interest" description="Disordered" evidence="1">
    <location>
        <begin position="1"/>
        <end position="20"/>
    </location>
</feature>
<dbReference type="Pfam" id="PF05621">
    <property type="entry name" value="TniB"/>
    <property type="match status" value="1"/>
</dbReference>
<evidence type="ECO:0000313" key="3">
    <source>
        <dbReference type="Proteomes" id="UP001055108"/>
    </source>
</evidence>
<dbReference type="InterPro" id="IPR027417">
    <property type="entry name" value="P-loop_NTPase"/>
</dbReference>
<dbReference type="EMBL" id="BPQM01000011">
    <property type="protein sequence ID" value="GJD77365.1"/>
    <property type="molecule type" value="Genomic_DNA"/>
</dbReference>
<comment type="caution">
    <text evidence="2">The sequence shown here is derived from an EMBL/GenBank/DDBJ whole genome shotgun (WGS) entry which is preliminary data.</text>
</comment>
<sequence>MHLLEPTVLTPEDHQNTDPSANLFSDLNPNELERLQRLEMVKSKYVTSANDARLRYEFNRLLRHAGFRANTTMARSRNNRREGRLLVLTAPSGAGKTRSLLRTIRRHPKLAGYDPEGTDGPVTLVNVPSPCTLKQLGRDTIARAGYPLARDLPEAMTWEKVRDQLDAGNKLIVCYDEMQHITQTPNIDEHRKVANTIKDMMINPDWRISVIVCGLPSVAQFIRSEIQLERRARFVTLKPLRSPDDNADIAAVIAGLAQIAGLSVEAGVEADLAPRLIHAAGNLFGIAIEITHDAIEVALDAETFDADPADDTLSLRAAPFAAPRAILTRDHFAEALERRIGCSDEENPFVSGDWLATLAPKPEPAAKTPRKKASSPRPQERRP</sequence>
<reference evidence="2" key="1">
    <citation type="journal article" date="2016" name="Front. Microbiol.">
        <title>Genome Sequence of the Piezophilic, Mesophilic Sulfate-Reducing Bacterium Desulfovibrio indicus J2T.</title>
        <authorList>
            <person name="Cao J."/>
            <person name="Maignien L."/>
            <person name="Shao Z."/>
            <person name="Alain K."/>
            <person name="Jebbar M."/>
        </authorList>
    </citation>
    <scope>NUCLEOTIDE SEQUENCE</scope>
    <source>
        <strain evidence="2">NBRC 103626</strain>
    </source>
</reference>
<accession>A0AA37HKP9</accession>
<dbReference type="InterPro" id="IPR008868">
    <property type="entry name" value="TniB"/>
</dbReference>
<feature type="region of interest" description="Disordered" evidence="1">
    <location>
        <begin position="345"/>
        <end position="383"/>
    </location>
</feature>
<dbReference type="Proteomes" id="UP001055108">
    <property type="component" value="Unassembled WGS sequence"/>
</dbReference>